<evidence type="ECO:0000313" key="1">
    <source>
        <dbReference type="EMBL" id="TCS59987.1"/>
    </source>
</evidence>
<comment type="caution">
    <text evidence="1">The sequence shown here is derived from an EMBL/GenBank/DDBJ whole genome shotgun (WGS) entry which is preliminary data.</text>
</comment>
<name>A0A4R3J3T8_9FIRM</name>
<reference evidence="1 2" key="1">
    <citation type="submission" date="2019-03" db="EMBL/GenBank/DDBJ databases">
        <title>Genomic Encyclopedia of Type Strains, Phase IV (KMG-IV): sequencing the most valuable type-strain genomes for metagenomic binning, comparative biology and taxonomic classification.</title>
        <authorList>
            <person name="Goeker M."/>
        </authorList>
    </citation>
    <scope>NUCLEOTIDE SEQUENCE [LARGE SCALE GENOMIC DNA]</scope>
    <source>
        <strain evidence="1 2">DSM 103426</strain>
    </source>
</reference>
<dbReference type="AlphaFoldDB" id="A0A4R3J3T8"/>
<protein>
    <submittedName>
        <fullName evidence="1">Uncharacterized protein</fullName>
    </submittedName>
</protein>
<evidence type="ECO:0000313" key="2">
    <source>
        <dbReference type="Proteomes" id="UP000294613"/>
    </source>
</evidence>
<accession>A0A4R3J3T8</accession>
<gene>
    <name evidence="1" type="ORF">EDD74_14715</name>
</gene>
<dbReference type="EMBL" id="SLZV01000047">
    <property type="protein sequence ID" value="TCS59987.1"/>
    <property type="molecule type" value="Genomic_DNA"/>
</dbReference>
<proteinExistence type="predicted"/>
<organism evidence="1 2">
    <name type="scientific">Faecalimonas umbilicata</name>
    <dbReference type="NCBI Taxonomy" id="1912855"/>
    <lineage>
        <taxon>Bacteria</taxon>
        <taxon>Bacillati</taxon>
        <taxon>Bacillota</taxon>
        <taxon>Clostridia</taxon>
        <taxon>Lachnospirales</taxon>
        <taxon>Lachnospiraceae</taxon>
        <taxon>Faecalimonas</taxon>
    </lineage>
</organism>
<sequence length="52" mass="5625">MKDVKKAIRYSCEDINSGNISGQGICVAVLDTGECVIILQSSPAKRGELYIH</sequence>
<dbReference type="GeneID" id="97507315"/>
<dbReference type="RefSeq" id="WP_009262144.1">
    <property type="nucleotide sequence ID" value="NZ_AP031411.1"/>
</dbReference>
<dbReference type="Proteomes" id="UP000294613">
    <property type="component" value="Unassembled WGS sequence"/>
</dbReference>